<keyword evidence="4" id="KW-1185">Reference proteome</keyword>
<dbReference type="OrthoDB" id="9781415at2"/>
<evidence type="ECO:0000313" key="4">
    <source>
        <dbReference type="Proteomes" id="UP000007177"/>
    </source>
</evidence>
<dbReference type="EMBL" id="CP002987">
    <property type="protein sequence ID" value="AFA49463.1"/>
    <property type="molecule type" value="Genomic_DNA"/>
</dbReference>
<reference evidence="3 4" key="2">
    <citation type="journal article" date="2012" name="PLoS ONE">
        <title>An ancient pathway combining carbon dioxide fixation with the generation and utilization of a sodium ion gradient for ATP synthesis.</title>
        <authorList>
            <person name="Poehlein A."/>
            <person name="Schmidt S."/>
            <person name="Kaster A.K."/>
            <person name="Goenrich M."/>
            <person name="Vollmers J."/>
            <person name="Thurmer A."/>
            <person name="Bertsch J."/>
            <person name="Schuchmann K."/>
            <person name="Voigt B."/>
            <person name="Hecker M."/>
            <person name="Daniel R."/>
            <person name="Thauer R.K."/>
            <person name="Gottschalk G."/>
            <person name="Muller V."/>
        </authorList>
    </citation>
    <scope>NUCLEOTIDE SEQUENCE [LARGE SCALE GENOMIC DNA]</scope>
    <source>
        <strain evidence="4">ATCC 29683 / DSM 1030 / JCM 2381 / KCTC 1655 / WB1</strain>
    </source>
</reference>
<dbReference type="InterPro" id="IPR017578">
    <property type="entry name" value="Ribazole_CobC"/>
</dbReference>
<dbReference type="CDD" id="cd07067">
    <property type="entry name" value="HP_PGM_like"/>
    <property type="match status" value="1"/>
</dbReference>
<accession>H6LFH6</accession>
<dbReference type="AlphaFoldDB" id="H6LFH6"/>
<feature type="binding site" evidence="2">
    <location>
        <position position="59"/>
    </location>
    <ligand>
        <name>substrate</name>
    </ligand>
</feature>
<dbReference type="PANTHER" id="PTHR48100">
    <property type="entry name" value="BROAD-SPECIFICITY PHOSPHATASE YOR283W-RELATED"/>
    <property type="match status" value="1"/>
</dbReference>
<dbReference type="PIRSF" id="PIRSF000709">
    <property type="entry name" value="6PFK_2-Ptase"/>
    <property type="match status" value="1"/>
</dbReference>
<reference evidence="4" key="1">
    <citation type="submission" date="2011-07" db="EMBL/GenBank/DDBJ databases">
        <title>Complete genome sequence of Acetobacterium woodii.</title>
        <authorList>
            <person name="Poehlein A."/>
            <person name="Schmidt S."/>
            <person name="Kaster A.-K."/>
            <person name="Goenrich M."/>
            <person name="Vollmers J."/>
            <person name="Thuermer A."/>
            <person name="Gottschalk G."/>
            <person name="Thauer R.K."/>
            <person name="Daniel R."/>
            <person name="Mueller V."/>
        </authorList>
    </citation>
    <scope>NUCLEOTIDE SEQUENCE [LARGE SCALE GENOMIC DNA]</scope>
    <source>
        <strain evidence="4">ATCC 29683 / DSM 1030 / JCM 2381 / KCTC 1655 / WB1</strain>
    </source>
</reference>
<evidence type="ECO:0000313" key="3">
    <source>
        <dbReference type="EMBL" id="AFA49463.1"/>
    </source>
</evidence>
<gene>
    <name evidence="3" type="primary">pgm4</name>
    <name evidence="3" type="ordered locus">Awo_c27100</name>
</gene>
<dbReference type="SUPFAM" id="SSF53254">
    <property type="entry name" value="Phosphoglycerate mutase-like"/>
    <property type="match status" value="1"/>
</dbReference>
<evidence type="ECO:0000256" key="2">
    <source>
        <dbReference type="PIRSR" id="PIRSR613078-2"/>
    </source>
</evidence>
<protein>
    <recommendedName>
        <fullName evidence="1">Alpha-ribazole phosphatase</fullName>
        <ecNumber evidence="1">3.1.3.73</ecNumber>
    </recommendedName>
</protein>
<dbReference type="STRING" id="931626.Awo_c27100"/>
<dbReference type="InterPro" id="IPR013078">
    <property type="entry name" value="His_Pase_superF_clade-1"/>
</dbReference>
<dbReference type="GO" id="GO:0043755">
    <property type="term" value="F:alpha-ribazole phosphatase activity"/>
    <property type="evidence" value="ECO:0007669"/>
    <property type="project" value="UniProtKB-UniRule"/>
</dbReference>
<name>H6LFH6_ACEWD</name>
<dbReference type="SMART" id="SM00855">
    <property type="entry name" value="PGAM"/>
    <property type="match status" value="1"/>
</dbReference>
<dbReference type="Proteomes" id="UP000007177">
    <property type="component" value="Chromosome"/>
</dbReference>
<dbReference type="GO" id="GO:0016853">
    <property type="term" value="F:isomerase activity"/>
    <property type="evidence" value="ECO:0007669"/>
    <property type="project" value="UniProtKB-KW"/>
</dbReference>
<dbReference type="RefSeq" id="WP_014357061.1">
    <property type="nucleotide sequence ID" value="NC_016894.1"/>
</dbReference>
<dbReference type="NCBIfam" id="TIGR03162">
    <property type="entry name" value="ribazole_cobC"/>
    <property type="match status" value="1"/>
</dbReference>
<organism evidence="3 4">
    <name type="scientific">Acetobacterium woodii (strain ATCC 29683 / DSM 1030 / JCM 2381 / KCTC 1655 / WB1)</name>
    <dbReference type="NCBI Taxonomy" id="931626"/>
    <lineage>
        <taxon>Bacteria</taxon>
        <taxon>Bacillati</taxon>
        <taxon>Bacillota</taxon>
        <taxon>Clostridia</taxon>
        <taxon>Eubacteriales</taxon>
        <taxon>Eubacteriaceae</taxon>
        <taxon>Acetobacterium</taxon>
    </lineage>
</organism>
<dbReference type="Gene3D" id="3.40.50.1240">
    <property type="entry name" value="Phosphoglycerate mutase-like"/>
    <property type="match status" value="1"/>
</dbReference>
<dbReference type="InterPro" id="IPR050275">
    <property type="entry name" value="PGM_Phosphatase"/>
</dbReference>
<dbReference type="Pfam" id="PF00300">
    <property type="entry name" value="His_Phos_1"/>
    <property type="match status" value="1"/>
</dbReference>
<proteinExistence type="predicted"/>
<evidence type="ECO:0000256" key="1">
    <source>
        <dbReference type="NCBIfam" id="TIGR03162"/>
    </source>
</evidence>
<dbReference type="GO" id="GO:0009236">
    <property type="term" value="P:cobalamin biosynthetic process"/>
    <property type="evidence" value="ECO:0007669"/>
    <property type="project" value="UniProtKB-UniRule"/>
</dbReference>
<dbReference type="KEGG" id="awo:Awo_c27100"/>
<dbReference type="HOGENOM" id="CLU_033323_8_4_9"/>
<dbReference type="InterPro" id="IPR029033">
    <property type="entry name" value="His_PPase_superfam"/>
</dbReference>
<dbReference type="eggNOG" id="COG0406">
    <property type="taxonomic scope" value="Bacteria"/>
</dbReference>
<sequence length="197" mass="22697">MEKQLYLVRHGELEWDQGKAYLGQIDLPLSEKGKKQARQRRDFFSAIPLDKAYTSPLKRCVTTLDSILENKAVTKVIVPALKEISMGDWEGRTFEEVKNQEPEAFNKRGLAIKTFAPPNGESFLELQQRVMPVIKKIANQSDERQVIICTHAGVIRVILTGILGLPLEMMFNWPIFYADIYELGYQPENEKWICKIR</sequence>
<keyword evidence="3" id="KW-0413">Isomerase</keyword>
<dbReference type="EC" id="3.1.3.73" evidence="1"/>